<dbReference type="EMBL" id="JAEFCI010011319">
    <property type="protein sequence ID" value="KAG5456692.1"/>
    <property type="molecule type" value="Genomic_DNA"/>
</dbReference>
<comment type="caution">
    <text evidence="1">The sequence shown here is derived from an EMBL/GenBank/DDBJ whole genome shotgun (WGS) entry which is preliminary data.</text>
</comment>
<dbReference type="SUPFAM" id="SSF52540">
    <property type="entry name" value="P-loop containing nucleoside triphosphate hydrolases"/>
    <property type="match status" value="1"/>
</dbReference>
<dbReference type="GO" id="GO:0003924">
    <property type="term" value="F:GTPase activity"/>
    <property type="evidence" value="ECO:0007669"/>
    <property type="project" value="InterPro"/>
</dbReference>
<dbReference type="InterPro" id="IPR027417">
    <property type="entry name" value="P-loop_NTPase"/>
</dbReference>
<sequence length="106" mass="11695">MSSIDLNPLTCIDSGATNHYYLSNTRRARSPFTSLTTVLLMMMATDGASFVEGHFVDSYYPTIENTLSKNIKYKGNEYCIEIIDTAGQVWLCVGVFARGVGRPGET</sequence>
<evidence type="ECO:0000313" key="1">
    <source>
        <dbReference type="EMBL" id="KAG5456692.1"/>
    </source>
</evidence>
<gene>
    <name evidence="1" type="ORF">BJ554DRAFT_3493</name>
</gene>
<proteinExistence type="predicted"/>
<dbReference type="AlphaFoldDB" id="A0A8H7ZPH2"/>
<organism evidence="1 2">
    <name type="scientific">Olpidium bornovanus</name>
    <dbReference type="NCBI Taxonomy" id="278681"/>
    <lineage>
        <taxon>Eukaryota</taxon>
        <taxon>Fungi</taxon>
        <taxon>Fungi incertae sedis</taxon>
        <taxon>Olpidiomycota</taxon>
        <taxon>Olpidiomycotina</taxon>
        <taxon>Olpidiomycetes</taxon>
        <taxon>Olpidiales</taxon>
        <taxon>Olpidiaceae</taxon>
        <taxon>Olpidium</taxon>
    </lineage>
</organism>
<keyword evidence="2" id="KW-1185">Reference proteome</keyword>
<reference evidence="1 2" key="1">
    <citation type="journal article" name="Sci. Rep.">
        <title>Genome-scale phylogenetic analyses confirm Olpidium as the closest living zoosporic fungus to the non-flagellated, terrestrial fungi.</title>
        <authorList>
            <person name="Chang Y."/>
            <person name="Rochon D."/>
            <person name="Sekimoto S."/>
            <person name="Wang Y."/>
            <person name="Chovatia M."/>
            <person name="Sandor L."/>
            <person name="Salamov A."/>
            <person name="Grigoriev I.V."/>
            <person name="Stajich J.E."/>
            <person name="Spatafora J.W."/>
        </authorList>
    </citation>
    <scope>NUCLEOTIDE SEQUENCE [LARGE SCALE GENOMIC DNA]</scope>
    <source>
        <strain evidence="1">S191</strain>
    </source>
</reference>
<dbReference type="GO" id="GO:0005525">
    <property type="term" value="F:GTP binding"/>
    <property type="evidence" value="ECO:0007669"/>
    <property type="project" value="InterPro"/>
</dbReference>
<name>A0A8H7ZPH2_9FUNG</name>
<dbReference type="InterPro" id="IPR001806">
    <property type="entry name" value="Small_GTPase"/>
</dbReference>
<evidence type="ECO:0000313" key="2">
    <source>
        <dbReference type="Proteomes" id="UP000673691"/>
    </source>
</evidence>
<dbReference type="Gene3D" id="3.40.50.300">
    <property type="entry name" value="P-loop containing nucleotide triphosphate hydrolases"/>
    <property type="match status" value="1"/>
</dbReference>
<accession>A0A8H7ZPH2</accession>
<dbReference type="Proteomes" id="UP000673691">
    <property type="component" value="Unassembled WGS sequence"/>
</dbReference>
<dbReference type="Pfam" id="PF00071">
    <property type="entry name" value="Ras"/>
    <property type="match status" value="1"/>
</dbReference>
<dbReference type="OrthoDB" id="5976022at2759"/>
<protein>
    <submittedName>
        <fullName evidence="1">Uncharacterized protein</fullName>
    </submittedName>
</protein>
<feature type="non-terminal residue" evidence="1">
    <location>
        <position position="106"/>
    </location>
</feature>